<comment type="function">
    <text evidence="7">Catalyzes the NADPH-dependent reduction of L-glutamate 5-phosphate into L-glutamate 5-semialdehyde and phosphate. The product spontaneously undergoes cyclization to form 1-pyrroline-5-carboxylate.</text>
</comment>
<evidence type="ECO:0000256" key="8">
    <source>
        <dbReference type="SAM" id="Coils"/>
    </source>
</evidence>
<dbReference type="HAMAP" id="MF_00412">
    <property type="entry name" value="ProA"/>
    <property type="match status" value="1"/>
</dbReference>
<dbReference type="GO" id="GO:0050661">
    <property type="term" value="F:NADP binding"/>
    <property type="evidence" value="ECO:0007669"/>
    <property type="project" value="InterPro"/>
</dbReference>
<sequence length="422" mass="46512">MKGAEKMSGSEVRRKAKTARMAAKKLAVAEEEKKNEALEAMATALIRHRDRIFSANETDLLQGEKAGLPPALMDRLRLTRKRLEEMGEGLCQLRRMPDPVGEILDSRRREDGLRIEKVRVPLGVIGMIYEARPNVTVDAAGLALKAGNAVVLRGSSSASRTNRALTEALHRALAGTSLPEEAVQLVEDPDRQAVHELITMNGWIDVIIPRGGAGLIRRVVRESTVPVLETGVGNCHIYVDRSAKSAMAEEIVINAKTDRPAVCNAVETLLVHRVWAEKHLPSLCEKLRQQGVQVKGCSRTRALFPQADEAGEEDWETEFLDLVLPFRIVDSLEDAVEHIDRYGSRHSEAIITEDDTAARTFMRGVEAAAVYHNASTRFTDGSQFGFGAEIGISTQKLHARGPMGVTELTSYQYRIHGTGQVR</sequence>
<evidence type="ECO:0000256" key="1">
    <source>
        <dbReference type="ARBA" id="ARBA00004985"/>
    </source>
</evidence>
<dbReference type="InterPro" id="IPR012134">
    <property type="entry name" value="Glu-5-SA_DH"/>
</dbReference>
<evidence type="ECO:0000256" key="7">
    <source>
        <dbReference type="HAMAP-Rule" id="MF_00412"/>
    </source>
</evidence>
<dbReference type="PANTHER" id="PTHR11063:SF8">
    <property type="entry name" value="DELTA-1-PYRROLINE-5-CARBOXYLATE SYNTHASE"/>
    <property type="match status" value="1"/>
</dbReference>
<dbReference type="InterPro" id="IPR016161">
    <property type="entry name" value="Ald_DH/histidinol_DH"/>
</dbReference>
<dbReference type="FunFam" id="3.40.309.10:FF:000006">
    <property type="entry name" value="Gamma-glutamyl phosphate reductase"/>
    <property type="match status" value="1"/>
</dbReference>
<feature type="coiled-coil region" evidence="8">
    <location>
        <begin position="21"/>
        <end position="48"/>
    </location>
</feature>
<dbReference type="InterPro" id="IPR020593">
    <property type="entry name" value="G-glutamylP_reductase_CS"/>
</dbReference>
<keyword evidence="4 7" id="KW-0521">NADP</keyword>
<dbReference type="SUPFAM" id="SSF53720">
    <property type="entry name" value="ALDH-like"/>
    <property type="match status" value="1"/>
</dbReference>
<keyword evidence="2 7" id="KW-0028">Amino-acid biosynthesis</keyword>
<comment type="similarity">
    <text evidence="7">Belongs to the gamma-glutamyl phosphate reductase family.</text>
</comment>
<accession>A0A235BED5</accession>
<dbReference type="InterPro" id="IPR015590">
    <property type="entry name" value="Aldehyde_DH_dom"/>
</dbReference>
<dbReference type="Pfam" id="PF00171">
    <property type="entry name" value="Aldedh"/>
    <property type="match status" value="1"/>
</dbReference>
<keyword evidence="11" id="KW-1185">Reference proteome</keyword>
<protein>
    <recommendedName>
        <fullName evidence="7">Gamma-glutamyl phosphate reductase</fullName>
        <shortName evidence="7">GPR</shortName>
        <ecNumber evidence="7">1.2.1.41</ecNumber>
    </recommendedName>
    <alternativeName>
        <fullName evidence="7">Glutamate-5-semialdehyde dehydrogenase</fullName>
    </alternativeName>
    <alternativeName>
        <fullName evidence="7">Glutamyl-gamma-semialdehyde dehydrogenase</fullName>
        <shortName evidence="7">GSA dehydrogenase</shortName>
    </alternativeName>
</protein>
<dbReference type="InterPro" id="IPR000965">
    <property type="entry name" value="GPR_dom"/>
</dbReference>
<keyword evidence="7" id="KW-0963">Cytoplasm</keyword>
<dbReference type="NCBIfam" id="TIGR00407">
    <property type="entry name" value="proA"/>
    <property type="match status" value="1"/>
</dbReference>
<name>A0A235BED5_9BACL</name>
<evidence type="ECO:0000256" key="4">
    <source>
        <dbReference type="ARBA" id="ARBA00022857"/>
    </source>
</evidence>
<evidence type="ECO:0000256" key="2">
    <source>
        <dbReference type="ARBA" id="ARBA00022605"/>
    </source>
</evidence>
<organism evidence="10 11">
    <name type="scientific">Paludifilum halophilum</name>
    <dbReference type="NCBI Taxonomy" id="1642702"/>
    <lineage>
        <taxon>Bacteria</taxon>
        <taxon>Bacillati</taxon>
        <taxon>Bacillota</taxon>
        <taxon>Bacilli</taxon>
        <taxon>Bacillales</taxon>
        <taxon>Thermoactinomycetaceae</taxon>
        <taxon>Paludifilum</taxon>
    </lineage>
</organism>
<dbReference type="Proteomes" id="UP000215459">
    <property type="component" value="Unassembled WGS sequence"/>
</dbReference>
<dbReference type="GO" id="GO:0005737">
    <property type="term" value="C:cytoplasm"/>
    <property type="evidence" value="ECO:0007669"/>
    <property type="project" value="UniProtKB-SubCell"/>
</dbReference>
<dbReference type="CDD" id="cd07079">
    <property type="entry name" value="ALDH_F18-19_ProA-GPR"/>
    <property type="match status" value="1"/>
</dbReference>
<gene>
    <name evidence="7" type="primary">proA</name>
    <name evidence="10" type="ORF">CHM34_02430</name>
</gene>
<dbReference type="OrthoDB" id="9809970at2"/>
<dbReference type="UniPathway" id="UPA00098">
    <property type="reaction ID" value="UER00360"/>
</dbReference>
<evidence type="ECO:0000313" key="10">
    <source>
        <dbReference type="EMBL" id="OYD09995.1"/>
    </source>
</evidence>
<keyword evidence="8" id="KW-0175">Coiled coil</keyword>
<dbReference type="PROSITE" id="PS01223">
    <property type="entry name" value="PROA"/>
    <property type="match status" value="1"/>
</dbReference>
<dbReference type="GO" id="GO:0004350">
    <property type="term" value="F:glutamate-5-semialdehyde dehydrogenase activity"/>
    <property type="evidence" value="ECO:0007669"/>
    <property type="project" value="UniProtKB-UniRule"/>
</dbReference>
<evidence type="ECO:0000256" key="3">
    <source>
        <dbReference type="ARBA" id="ARBA00022650"/>
    </source>
</evidence>
<evidence type="ECO:0000256" key="6">
    <source>
        <dbReference type="ARBA" id="ARBA00049024"/>
    </source>
</evidence>
<dbReference type="InterPro" id="IPR016163">
    <property type="entry name" value="Ald_DH_C"/>
</dbReference>
<keyword evidence="3 7" id="KW-0641">Proline biosynthesis</keyword>
<dbReference type="NCBIfam" id="NF001221">
    <property type="entry name" value="PRK00197.1"/>
    <property type="match status" value="1"/>
</dbReference>
<comment type="subcellular location">
    <subcellularLocation>
        <location evidence="7">Cytoplasm</location>
    </subcellularLocation>
</comment>
<dbReference type="Gene3D" id="3.40.605.10">
    <property type="entry name" value="Aldehyde Dehydrogenase, Chain A, domain 1"/>
    <property type="match status" value="1"/>
</dbReference>
<dbReference type="AlphaFoldDB" id="A0A235BED5"/>
<evidence type="ECO:0000256" key="5">
    <source>
        <dbReference type="ARBA" id="ARBA00023002"/>
    </source>
</evidence>
<dbReference type="PIRSF" id="PIRSF000151">
    <property type="entry name" value="GPR"/>
    <property type="match status" value="1"/>
</dbReference>
<dbReference type="Gene3D" id="3.40.309.10">
    <property type="entry name" value="Aldehyde Dehydrogenase, Chain A, domain 2"/>
    <property type="match status" value="1"/>
</dbReference>
<comment type="pathway">
    <text evidence="1 7">Amino-acid biosynthesis; L-proline biosynthesis; L-glutamate 5-semialdehyde from L-glutamate: step 2/2.</text>
</comment>
<dbReference type="EMBL" id="NOWF01000001">
    <property type="protein sequence ID" value="OYD09995.1"/>
    <property type="molecule type" value="Genomic_DNA"/>
</dbReference>
<keyword evidence="5 7" id="KW-0560">Oxidoreductase</keyword>
<dbReference type="InterPro" id="IPR016162">
    <property type="entry name" value="Ald_DH_N"/>
</dbReference>
<feature type="domain" description="Aldehyde dehydrogenase" evidence="9">
    <location>
        <begin position="7"/>
        <end position="290"/>
    </location>
</feature>
<comment type="caution">
    <text evidence="10">The sequence shown here is derived from an EMBL/GenBank/DDBJ whole genome shotgun (WGS) entry which is preliminary data.</text>
</comment>
<proteinExistence type="inferred from homology"/>
<dbReference type="GO" id="GO:0055129">
    <property type="term" value="P:L-proline biosynthetic process"/>
    <property type="evidence" value="ECO:0007669"/>
    <property type="project" value="UniProtKB-UniRule"/>
</dbReference>
<reference evidence="10 11" key="1">
    <citation type="submission" date="2017-07" db="EMBL/GenBank/DDBJ databases">
        <title>The genome sequence of Paludifilum halophilum highlights mechanisms for microbial adaptation to high salt environemnts.</title>
        <authorList>
            <person name="Belbahri L."/>
        </authorList>
    </citation>
    <scope>NUCLEOTIDE SEQUENCE [LARGE SCALE GENOMIC DNA]</scope>
    <source>
        <strain evidence="10 11">DSM 102817</strain>
    </source>
</reference>
<dbReference type="PANTHER" id="PTHR11063">
    <property type="entry name" value="GLUTAMATE SEMIALDEHYDE DEHYDROGENASE"/>
    <property type="match status" value="1"/>
</dbReference>
<comment type="catalytic activity">
    <reaction evidence="6 7">
        <text>L-glutamate 5-semialdehyde + phosphate + NADP(+) = L-glutamyl 5-phosphate + NADPH + H(+)</text>
        <dbReference type="Rhea" id="RHEA:19541"/>
        <dbReference type="ChEBI" id="CHEBI:15378"/>
        <dbReference type="ChEBI" id="CHEBI:43474"/>
        <dbReference type="ChEBI" id="CHEBI:57783"/>
        <dbReference type="ChEBI" id="CHEBI:58066"/>
        <dbReference type="ChEBI" id="CHEBI:58274"/>
        <dbReference type="ChEBI" id="CHEBI:58349"/>
        <dbReference type="EC" id="1.2.1.41"/>
    </reaction>
</comment>
<evidence type="ECO:0000259" key="9">
    <source>
        <dbReference type="Pfam" id="PF00171"/>
    </source>
</evidence>
<evidence type="ECO:0000313" key="11">
    <source>
        <dbReference type="Proteomes" id="UP000215459"/>
    </source>
</evidence>
<dbReference type="EC" id="1.2.1.41" evidence="7"/>